<keyword evidence="1" id="KW-1133">Transmembrane helix</keyword>
<sequence>MQINFEKKKIIAPVIAIAILIALVSVVSFSLTFIRDGLISAVGDAGTSGEGGVRFNFQKAAELGIIIE</sequence>
<dbReference type="EMBL" id="LCHW01000001">
    <property type="protein sequence ID" value="KKT43460.1"/>
    <property type="molecule type" value="Genomic_DNA"/>
</dbReference>
<feature type="transmembrane region" description="Helical" evidence="1">
    <location>
        <begin position="12"/>
        <end position="34"/>
    </location>
</feature>
<gene>
    <name evidence="2" type="ORF">UW32_C0001G0052</name>
</gene>
<protein>
    <submittedName>
        <fullName evidence="2">Uncharacterized protein</fullName>
    </submittedName>
</protein>
<organism evidence="2 3">
    <name type="scientific">Candidatus Wolfebacteria bacterium GW2011_GWE2_44_13</name>
    <dbReference type="NCBI Taxonomy" id="1619017"/>
    <lineage>
        <taxon>Bacteria</taxon>
        <taxon>Candidatus Wolfeibacteriota</taxon>
    </lineage>
</organism>
<keyword evidence="1" id="KW-0812">Transmembrane</keyword>
<reference evidence="2 3" key="1">
    <citation type="journal article" date="2015" name="Nature">
        <title>rRNA introns, odd ribosomes, and small enigmatic genomes across a large radiation of phyla.</title>
        <authorList>
            <person name="Brown C.T."/>
            <person name="Hug L.A."/>
            <person name="Thomas B.C."/>
            <person name="Sharon I."/>
            <person name="Castelle C.J."/>
            <person name="Singh A."/>
            <person name="Wilkins M.J."/>
            <person name="Williams K.H."/>
            <person name="Banfield J.F."/>
        </authorList>
    </citation>
    <scope>NUCLEOTIDE SEQUENCE [LARGE SCALE GENOMIC DNA]</scope>
</reference>
<accession>A0A0G1H9K0</accession>
<name>A0A0G1H9K0_9BACT</name>
<evidence type="ECO:0000313" key="2">
    <source>
        <dbReference type="EMBL" id="KKT43460.1"/>
    </source>
</evidence>
<evidence type="ECO:0000256" key="1">
    <source>
        <dbReference type="SAM" id="Phobius"/>
    </source>
</evidence>
<keyword evidence="1" id="KW-0472">Membrane</keyword>
<dbReference type="AlphaFoldDB" id="A0A0G1H9K0"/>
<comment type="caution">
    <text evidence="2">The sequence shown here is derived from an EMBL/GenBank/DDBJ whole genome shotgun (WGS) entry which is preliminary data.</text>
</comment>
<evidence type="ECO:0000313" key="3">
    <source>
        <dbReference type="Proteomes" id="UP000034051"/>
    </source>
</evidence>
<proteinExistence type="predicted"/>
<dbReference type="Proteomes" id="UP000034051">
    <property type="component" value="Unassembled WGS sequence"/>
</dbReference>